<feature type="binding site" evidence="8">
    <location>
        <position position="51"/>
    </location>
    <ligand>
        <name>[4Fe-4S] cluster</name>
        <dbReference type="ChEBI" id="CHEBI:49883"/>
        <label>1</label>
    </ligand>
</feature>
<feature type="binding site" evidence="8">
    <location>
        <position position="150"/>
    </location>
    <ligand>
        <name>[4Fe-4S] cluster</name>
        <dbReference type="ChEBI" id="CHEBI:49883"/>
        <label>2</label>
        <note>4Fe-4S-S-AdoMet</note>
    </ligand>
</feature>
<keyword evidence="12" id="KW-0687">Ribonucleoprotein</keyword>
<name>A0A2N3HRD4_9BACT</name>
<keyword evidence="4 8" id="KW-0949">S-adenosyl-L-methionine</keyword>
<dbReference type="EMBL" id="MVDD01000023">
    <property type="protein sequence ID" value="PKQ60610.1"/>
    <property type="molecule type" value="Genomic_DNA"/>
</dbReference>
<evidence type="ECO:0000313" key="12">
    <source>
        <dbReference type="EMBL" id="PKQ60610.1"/>
    </source>
</evidence>
<dbReference type="GO" id="GO:0051539">
    <property type="term" value="F:4 iron, 4 sulfur cluster binding"/>
    <property type="evidence" value="ECO:0007669"/>
    <property type="project" value="UniProtKB-UniRule"/>
</dbReference>
<dbReference type="SFLD" id="SFLDG01082">
    <property type="entry name" value="B12-binding_domain_containing"/>
    <property type="match status" value="1"/>
</dbReference>
<comment type="similarity">
    <text evidence="8">Belongs to the methylthiotransferase family. RimO subfamily.</text>
</comment>
<dbReference type="PANTHER" id="PTHR43837">
    <property type="entry name" value="RIBOSOMAL PROTEIN S12 METHYLTHIOTRANSFERASE RIMO"/>
    <property type="match status" value="1"/>
</dbReference>
<dbReference type="GO" id="GO:0005840">
    <property type="term" value="C:ribosome"/>
    <property type="evidence" value="ECO:0007669"/>
    <property type="project" value="UniProtKB-KW"/>
</dbReference>
<organism evidence="12 13">
    <name type="scientific">Labilibaculum filiforme</name>
    <dbReference type="NCBI Taxonomy" id="1940526"/>
    <lineage>
        <taxon>Bacteria</taxon>
        <taxon>Pseudomonadati</taxon>
        <taxon>Bacteroidota</taxon>
        <taxon>Bacteroidia</taxon>
        <taxon>Marinilabiliales</taxon>
        <taxon>Marinifilaceae</taxon>
        <taxon>Labilibaculum</taxon>
    </lineage>
</organism>
<comment type="subcellular location">
    <subcellularLocation>
        <location evidence="8">Cytoplasm</location>
    </subcellularLocation>
</comment>
<dbReference type="InterPro" id="IPR006638">
    <property type="entry name" value="Elp3/MiaA/NifB-like_rSAM"/>
</dbReference>
<dbReference type="InterPro" id="IPR023404">
    <property type="entry name" value="rSAM_horseshoe"/>
</dbReference>
<feature type="binding site" evidence="8">
    <location>
        <position position="85"/>
    </location>
    <ligand>
        <name>[4Fe-4S] cluster</name>
        <dbReference type="ChEBI" id="CHEBI:49883"/>
        <label>1</label>
    </ligand>
</feature>
<dbReference type="Gene3D" id="2.40.50.140">
    <property type="entry name" value="Nucleic acid-binding proteins"/>
    <property type="match status" value="1"/>
</dbReference>
<dbReference type="InterPro" id="IPR005840">
    <property type="entry name" value="Ribosomal_uS12_MeSTrfase_RimO"/>
</dbReference>
<dbReference type="PANTHER" id="PTHR43837:SF1">
    <property type="entry name" value="RIBOSOMAL PROTEIN US12 METHYLTHIOTRANSFERASE RIMO"/>
    <property type="match status" value="1"/>
</dbReference>
<evidence type="ECO:0000256" key="1">
    <source>
        <dbReference type="ARBA" id="ARBA00022485"/>
    </source>
</evidence>
<dbReference type="Pfam" id="PF04055">
    <property type="entry name" value="Radical_SAM"/>
    <property type="match status" value="1"/>
</dbReference>
<keyword evidence="12" id="KW-0689">Ribosomal protein</keyword>
<evidence type="ECO:0000259" key="10">
    <source>
        <dbReference type="PROSITE" id="PS51449"/>
    </source>
</evidence>
<dbReference type="SFLD" id="SFLDS00029">
    <property type="entry name" value="Radical_SAM"/>
    <property type="match status" value="1"/>
</dbReference>
<dbReference type="Gene3D" id="3.80.30.20">
    <property type="entry name" value="tm_1862 like domain"/>
    <property type="match status" value="1"/>
</dbReference>
<dbReference type="Pfam" id="PF18693">
    <property type="entry name" value="TRAM_2"/>
    <property type="match status" value="1"/>
</dbReference>
<dbReference type="CDD" id="cd01335">
    <property type="entry name" value="Radical_SAM"/>
    <property type="match status" value="1"/>
</dbReference>
<feature type="binding site" evidence="8">
    <location>
        <position position="146"/>
    </location>
    <ligand>
        <name>[4Fe-4S] cluster</name>
        <dbReference type="ChEBI" id="CHEBI:49883"/>
        <label>2</label>
        <note>4Fe-4S-S-AdoMet</note>
    </ligand>
</feature>
<dbReference type="GO" id="GO:0006400">
    <property type="term" value="P:tRNA modification"/>
    <property type="evidence" value="ECO:0007669"/>
    <property type="project" value="InterPro"/>
</dbReference>
<dbReference type="InterPro" id="IPR058240">
    <property type="entry name" value="rSAM_sf"/>
</dbReference>
<dbReference type="GO" id="GO:0103039">
    <property type="term" value="F:protein methylthiotransferase activity"/>
    <property type="evidence" value="ECO:0007669"/>
    <property type="project" value="UniProtKB-EC"/>
</dbReference>
<evidence type="ECO:0000259" key="9">
    <source>
        <dbReference type="PROSITE" id="PS50926"/>
    </source>
</evidence>
<keyword evidence="3 8" id="KW-0808">Transferase</keyword>
<dbReference type="InterPro" id="IPR013848">
    <property type="entry name" value="Methylthiotransferase_N"/>
</dbReference>
<proteinExistence type="inferred from homology"/>
<dbReference type="InterPro" id="IPR020612">
    <property type="entry name" value="Methylthiotransferase_CS"/>
</dbReference>
<dbReference type="AlphaFoldDB" id="A0A2N3HRD4"/>
<dbReference type="InterPro" id="IPR007197">
    <property type="entry name" value="rSAM"/>
</dbReference>
<evidence type="ECO:0000256" key="2">
    <source>
        <dbReference type="ARBA" id="ARBA00022490"/>
    </source>
</evidence>
<dbReference type="NCBIfam" id="TIGR01125">
    <property type="entry name" value="30S ribosomal protein S12 methylthiotransferase RimO"/>
    <property type="match status" value="1"/>
</dbReference>
<dbReference type="PROSITE" id="PS50926">
    <property type="entry name" value="TRAM"/>
    <property type="match status" value="1"/>
</dbReference>
<dbReference type="InterPro" id="IPR038135">
    <property type="entry name" value="Methylthiotransferase_N_sf"/>
</dbReference>
<dbReference type="GO" id="GO:0005829">
    <property type="term" value="C:cytosol"/>
    <property type="evidence" value="ECO:0007669"/>
    <property type="project" value="TreeGrafter"/>
</dbReference>
<dbReference type="Proteomes" id="UP000233535">
    <property type="component" value="Unassembled WGS sequence"/>
</dbReference>
<evidence type="ECO:0000313" key="13">
    <source>
        <dbReference type="Proteomes" id="UP000233535"/>
    </source>
</evidence>
<dbReference type="SMART" id="SM00729">
    <property type="entry name" value="Elp3"/>
    <property type="match status" value="1"/>
</dbReference>
<dbReference type="PROSITE" id="PS01278">
    <property type="entry name" value="MTTASE_RADICAL"/>
    <property type="match status" value="1"/>
</dbReference>
<sequence length="432" mass="49907">MSQTKINIISLGCSKNLVDTELLMKQLDANQFHVTCDEEKSKARTIIINTCGFIGDAKEESIDMILQYVEAKKAGKIDKLFVMGCLAERYRDDLEKEIPEVDHFFGKFEWQSIVKELHKDYKPDFKNFRMITTPKHFAYLKISEGCNRSCSYCAIPIITGKHISRPMEDIIDEAKNLVKDGVKELLVIAQDLSYYGFDLYNESKLAELVQSLSEIDGLEWIKLHYAYPTQFPFGILKLMRENPKVCRYLDIALQHSSDNVLNLMRRGINREKTVELITKIREEVPGITLRTTMLVGHPGETEADMKDLMSFVAEMKFERLGVFPYSNEEDTYAAINYDDNIPLEVKESRKDDIMALQQEISRSVNEKRVGQELKVVIDRKDADFYYGRTEFDSYEVDPEVLIPVSGARLKIGEFYMVKINDFEDYDLFGEVI</sequence>
<evidence type="ECO:0000256" key="7">
    <source>
        <dbReference type="ARBA" id="ARBA00023014"/>
    </source>
</evidence>
<dbReference type="InterPro" id="IPR005839">
    <property type="entry name" value="Methylthiotransferase"/>
</dbReference>
<keyword evidence="5 8" id="KW-0479">Metal-binding</keyword>
<dbReference type="FunFam" id="3.80.30.20:FF:000001">
    <property type="entry name" value="tRNA-2-methylthio-N(6)-dimethylallyladenosine synthase 2"/>
    <property type="match status" value="1"/>
</dbReference>
<reference evidence="12 13" key="1">
    <citation type="journal article" date="2017" name="Front. Microbiol.">
        <title>Labilibaculum manganireducens gen. nov., sp. nov. and Labilibaculum filiforme sp. nov., Novel Bacteroidetes Isolated from Subsurface Sediments of the Baltic Sea.</title>
        <authorList>
            <person name="Vandieken V."/>
            <person name="Marshall I.P."/>
            <person name="Niemann H."/>
            <person name="Engelen B."/>
            <person name="Cypionka H."/>
        </authorList>
    </citation>
    <scope>NUCLEOTIDE SEQUENCE [LARGE SCALE GENOMIC DNA]</scope>
    <source>
        <strain evidence="12 13">59.16B</strain>
    </source>
</reference>
<keyword evidence="7 8" id="KW-0411">Iron-sulfur</keyword>
<evidence type="ECO:0000256" key="5">
    <source>
        <dbReference type="ARBA" id="ARBA00022723"/>
    </source>
</evidence>
<evidence type="ECO:0000256" key="3">
    <source>
        <dbReference type="ARBA" id="ARBA00022679"/>
    </source>
</evidence>
<comment type="caution">
    <text evidence="12">The sequence shown here is derived from an EMBL/GenBank/DDBJ whole genome shotgun (WGS) entry which is preliminary data.</text>
</comment>
<dbReference type="PROSITE" id="PS51449">
    <property type="entry name" value="MTTASE_N"/>
    <property type="match status" value="1"/>
</dbReference>
<keyword evidence="2 8" id="KW-0963">Cytoplasm</keyword>
<keyword evidence="6 8" id="KW-0408">Iron</keyword>
<dbReference type="GO" id="GO:0046872">
    <property type="term" value="F:metal ion binding"/>
    <property type="evidence" value="ECO:0007669"/>
    <property type="project" value="UniProtKB-KW"/>
</dbReference>
<dbReference type="InterPro" id="IPR012340">
    <property type="entry name" value="NA-bd_OB-fold"/>
</dbReference>
<feature type="binding site" evidence="8">
    <location>
        <position position="153"/>
    </location>
    <ligand>
        <name>[4Fe-4S] cluster</name>
        <dbReference type="ChEBI" id="CHEBI:49883"/>
        <label>2</label>
        <note>4Fe-4S-S-AdoMet</note>
    </ligand>
</feature>
<feature type="domain" description="Radical SAM core" evidence="11">
    <location>
        <begin position="132"/>
        <end position="363"/>
    </location>
</feature>
<evidence type="ECO:0000256" key="8">
    <source>
        <dbReference type="HAMAP-Rule" id="MF_01865"/>
    </source>
</evidence>
<dbReference type="SFLD" id="SFLDF00274">
    <property type="entry name" value="ribosomal_protein_S12_methylth"/>
    <property type="match status" value="1"/>
</dbReference>
<feature type="domain" description="TRAM" evidence="9">
    <location>
        <begin position="366"/>
        <end position="432"/>
    </location>
</feature>
<comment type="catalytic activity">
    <reaction evidence="8">
        <text>L-aspartate(89)-[ribosomal protein uS12]-hydrogen + (sulfur carrier)-SH + AH2 + 2 S-adenosyl-L-methionine = 3-methylsulfanyl-L-aspartate(89)-[ribosomal protein uS12]-hydrogen + (sulfur carrier)-H + 5'-deoxyadenosine + L-methionine + A + S-adenosyl-L-homocysteine + 2 H(+)</text>
        <dbReference type="Rhea" id="RHEA:37087"/>
        <dbReference type="Rhea" id="RHEA-COMP:10460"/>
        <dbReference type="Rhea" id="RHEA-COMP:10461"/>
        <dbReference type="Rhea" id="RHEA-COMP:14737"/>
        <dbReference type="Rhea" id="RHEA-COMP:14739"/>
        <dbReference type="ChEBI" id="CHEBI:13193"/>
        <dbReference type="ChEBI" id="CHEBI:15378"/>
        <dbReference type="ChEBI" id="CHEBI:17319"/>
        <dbReference type="ChEBI" id="CHEBI:17499"/>
        <dbReference type="ChEBI" id="CHEBI:29917"/>
        <dbReference type="ChEBI" id="CHEBI:29961"/>
        <dbReference type="ChEBI" id="CHEBI:57844"/>
        <dbReference type="ChEBI" id="CHEBI:57856"/>
        <dbReference type="ChEBI" id="CHEBI:59789"/>
        <dbReference type="ChEBI" id="CHEBI:64428"/>
        <dbReference type="ChEBI" id="CHEBI:73599"/>
        <dbReference type="EC" id="2.8.4.4"/>
    </reaction>
</comment>
<dbReference type="InterPro" id="IPR002792">
    <property type="entry name" value="TRAM_dom"/>
</dbReference>
<dbReference type="Gene3D" id="3.40.50.12160">
    <property type="entry name" value="Methylthiotransferase, N-terminal domain"/>
    <property type="match status" value="1"/>
</dbReference>
<feature type="domain" description="MTTase N-terminal" evidence="10">
    <location>
        <begin position="4"/>
        <end position="122"/>
    </location>
</feature>
<dbReference type="PROSITE" id="PS51918">
    <property type="entry name" value="RADICAL_SAM"/>
    <property type="match status" value="1"/>
</dbReference>
<keyword evidence="1 8" id="KW-0004">4Fe-4S</keyword>
<dbReference type="SUPFAM" id="SSF102114">
    <property type="entry name" value="Radical SAM enzymes"/>
    <property type="match status" value="1"/>
</dbReference>
<dbReference type="OrthoDB" id="9805215at2"/>
<protein>
    <recommendedName>
        <fullName evidence="8">Ribosomal protein uS12 methylthiotransferase RimO</fullName>
        <shortName evidence="8">uS12 MTTase</shortName>
        <shortName evidence="8">uS12 methylthiotransferase</shortName>
        <ecNumber evidence="8">2.8.4.4</ecNumber>
    </recommendedName>
    <alternativeName>
        <fullName evidence="8">Ribosomal protein uS12 (aspartate-C(3))-methylthiotransferase</fullName>
    </alternativeName>
    <alternativeName>
        <fullName evidence="8">Ribosome maturation factor RimO</fullName>
    </alternativeName>
</protein>
<evidence type="ECO:0000256" key="6">
    <source>
        <dbReference type="ARBA" id="ARBA00023004"/>
    </source>
</evidence>
<gene>
    <name evidence="8" type="primary">rimO</name>
    <name evidence="12" type="ORF">BZG02_18645</name>
</gene>
<dbReference type="HAMAP" id="MF_01865">
    <property type="entry name" value="MTTase_RimO"/>
    <property type="match status" value="1"/>
</dbReference>
<keyword evidence="13" id="KW-1185">Reference proteome</keyword>
<evidence type="ECO:0000259" key="11">
    <source>
        <dbReference type="PROSITE" id="PS51918"/>
    </source>
</evidence>
<dbReference type="EC" id="2.8.4.4" evidence="8"/>
<comment type="cofactor">
    <cofactor evidence="8">
        <name>[4Fe-4S] cluster</name>
        <dbReference type="ChEBI" id="CHEBI:49883"/>
    </cofactor>
    <text evidence="8">Binds 2 [4Fe-4S] clusters. One cluster is coordinated with 3 cysteines and an exchangeable S-adenosyl-L-methionine.</text>
</comment>
<dbReference type="RefSeq" id="WP_101263273.1">
    <property type="nucleotide sequence ID" value="NZ_MVDD01000023.1"/>
</dbReference>
<comment type="function">
    <text evidence="8">Catalyzes the methylthiolation of an aspartic acid residue of ribosomal protein uS12.</text>
</comment>
<dbReference type="Pfam" id="PF00919">
    <property type="entry name" value="UPF0004"/>
    <property type="match status" value="1"/>
</dbReference>
<dbReference type="GO" id="GO:0035599">
    <property type="term" value="F:aspartic acid methylthiotransferase activity"/>
    <property type="evidence" value="ECO:0007669"/>
    <property type="project" value="TreeGrafter"/>
</dbReference>
<dbReference type="SFLD" id="SFLDG01061">
    <property type="entry name" value="methylthiotransferase"/>
    <property type="match status" value="1"/>
</dbReference>
<dbReference type="NCBIfam" id="TIGR00089">
    <property type="entry name" value="MiaB/RimO family radical SAM methylthiotransferase"/>
    <property type="match status" value="1"/>
</dbReference>
<feature type="binding site" evidence="8">
    <location>
        <position position="13"/>
    </location>
    <ligand>
        <name>[4Fe-4S] cluster</name>
        <dbReference type="ChEBI" id="CHEBI:49883"/>
        <label>1</label>
    </ligand>
</feature>
<accession>A0A2N3HRD4</accession>
<evidence type="ECO:0000256" key="4">
    <source>
        <dbReference type="ARBA" id="ARBA00022691"/>
    </source>
</evidence>